<proteinExistence type="predicted"/>
<evidence type="ECO:0000313" key="2">
    <source>
        <dbReference type="Proteomes" id="UP000619293"/>
    </source>
</evidence>
<dbReference type="RefSeq" id="WP_191841819.1">
    <property type="nucleotide sequence ID" value="NZ_BAAALB010000016.1"/>
</dbReference>
<dbReference type="AlphaFoldDB" id="A0A8J3NTB5"/>
<dbReference type="Proteomes" id="UP000619293">
    <property type="component" value="Unassembled WGS sequence"/>
</dbReference>
<protein>
    <submittedName>
        <fullName evidence="1">Uncharacterized protein</fullName>
    </submittedName>
</protein>
<sequence>MVLAIPRWDLEPDEWGERLDKYGFVDIEHQVIAPPAATDSAQPTILMRAVRPEE</sequence>
<comment type="caution">
    <text evidence="1">The sequence shown here is derived from an EMBL/GenBank/DDBJ whole genome shotgun (WGS) entry which is preliminary data.</text>
</comment>
<keyword evidence="2" id="KW-1185">Reference proteome</keyword>
<gene>
    <name evidence="1" type="ORF">Cch02nite_49420</name>
</gene>
<dbReference type="EMBL" id="BONG01000033">
    <property type="protein sequence ID" value="GIF91498.1"/>
    <property type="molecule type" value="Genomic_DNA"/>
</dbReference>
<organism evidence="1 2">
    <name type="scientific">Catellatospora chokoriensis</name>
    <dbReference type="NCBI Taxonomy" id="310353"/>
    <lineage>
        <taxon>Bacteria</taxon>
        <taxon>Bacillati</taxon>
        <taxon>Actinomycetota</taxon>
        <taxon>Actinomycetes</taxon>
        <taxon>Micromonosporales</taxon>
        <taxon>Micromonosporaceae</taxon>
        <taxon>Catellatospora</taxon>
    </lineage>
</organism>
<name>A0A8J3NTB5_9ACTN</name>
<accession>A0A8J3NTB5</accession>
<evidence type="ECO:0000313" key="1">
    <source>
        <dbReference type="EMBL" id="GIF91498.1"/>
    </source>
</evidence>
<reference evidence="1 2" key="1">
    <citation type="submission" date="2021-01" db="EMBL/GenBank/DDBJ databases">
        <title>Whole genome shotgun sequence of Catellatospora chokoriensis NBRC 107358.</title>
        <authorList>
            <person name="Komaki H."/>
            <person name="Tamura T."/>
        </authorList>
    </citation>
    <scope>NUCLEOTIDE SEQUENCE [LARGE SCALE GENOMIC DNA]</scope>
    <source>
        <strain evidence="1 2">NBRC 107358</strain>
    </source>
</reference>